<dbReference type="PANTHER" id="PTHR48107">
    <property type="entry name" value="NADPH-DEPENDENT ALDEHYDE REDUCTASE-LIKE PROTEIN, CHLOROPLASTIC-RELATED"/>
    <property type="match status" value="1"/>
</dbReference>
<evidence type="ECO:0000256" key="2">
    <source>
        <dbReference type="ARBA" id="ARBA00023002"/>
    </source>
</evidence>
<reference evidence="4" key="1">
    <citation type="submission" date="2022-05" db="EMBL/GenBank/DDBJ databases">
        <authorList>
            <person name="Sun H.-N."/>
        </authorList>
    </citation>
    <scope>NUCLEOTIDE SEQUENCE</scope>
    <source>
        <strain evidence="4">HB14</strain>
    </source>
</reference>
<dbReference type="Gene3D" id="3.40.50.720">
    <property type="entry name" value="NAD(P)-binding Rossmann-like Domain"/>
    <property type="match status" value="1"/>
</dbReference>
<comment type="caution">
    <text evidence="4">The sequence shown here is derived from an EMBL/GenBank/DDBJ whole genome shotgun (WGS) entry which is preliminary data.</text>
</comment>
<evidence type="ECO:0000259" key="3">
    <source>
        <dbReference type="SMART" id="SM00822"/>
    </source>
</evidence>
<dbReference type="EMBL" id="JAMFTH010000001">
    <property type="protein sequence ID" value="MCP8898072.1"/>
    <property type="molecule type" value="Genomic_DNA"/>
</dbReference>
<dbReference type="NCBIfam" id="NF005559">
    <property type="entry name" value="PRK07231.1"/>
    <property type="match status" value="1"/>
</dbReference>
<dbReference type="SMART" id="SM00822">
    <property type="entry name" value="PKS_KR"/>
    <property type="match status" value="1"/>
</dbReference>
<dbReference type="InterPro" id="IPR036291">
    <property type="entry name" value="NAD(P)-bd_dom_sf"/>
</dbReference>
<dbReference type="PRINTS" id="PR00081">
    <property type="entry name" value="GDHRDH"/>
</dbReference>
<keyword evidence="2" id="KW-0560">Oxidoreductase</keyword>
<dbReference type="InterPro" id="IPR002347">
    <property type="entry name" value="SDR_fam"/>
</dbReference>
<name>A0A9X2I204_9GAMM</name>
<feature type="domain" description="Ketoreductase" evidence="3">
    <location>
        <begin position="6"/>
        <end position="187"/>
    </location>
</feature>
<protein>
    <submittedName>
        <fullName evidence="4">3-oxoacyl-ACP reductase FabG</fullName>
    </submittedName>
</protein>
<dbReference type="Pfam" id="PF13561">
    <property type="entry name" value="adh_short_C2"/>
    <property type="match status" value="1"/>
</dbReference>
<comment type="similarity">
    <text evidence="1">Belongs to the short-chain dehydrogenases/reductases (SDR) family.</text>
</comment>
<dbReference type="Proteomes" id="UP001139319">
    <property type="component" value="Unassembled WGS sequence"/>
</dbReference>
<keyword evidence="5" id="KW-1185">Reference proteome</keyword>
<dbReference type="SUPFAM" id="SSF51735">
    <property type="entry name" value="NAD(P)-binding Rossmann-fold domains"/>
    <property type="match status" value="1"/>
</dbReference>
<dbReference type="PANTHER" id="PTHR48107:SF16">
    <property type="entry name" value="NADPH-DEPENDENT ALDEHYDE REDUCTASE 1, CHLOROPLASTIC"/>
    <property type="match status" value="1"/>
</dbReference>
<organism evidence="4 5">
    <name type="scientific">Gilvimarinus xylanilyticus</name>
    <dbReference type="NCBI Taxonomy" id="2944139"/>
    <lineage>
        <taxon>Bacteria</taxon>
        <taxon>Pseudomonadati</taxon>
        <taxon>Pseudomonadota</taxon>
        <taxon>Gammaproteobacteria</taxon>
        <taxon>Cellvibrionales</taxon>
        <taxon>Cellvibrionaceae</taxon>
        <taxon>Gilvimarinus</taxon>
    </lineage>
</organism>
<sequence length="250" mass="26748">MKLNNRVCVITGGGRDIGRSISLKLAKEGAKLVINYYGSREEAEKTLADVKELGAEAILVQGDMGKPEEVQSLINKTQEAYGEKIDILVNVAGGLVERKTIDEMDPDFFDFVVRLNLTSTFLLTKYVTPHMEKGGAIINFSSQAGRDGGGPGASAYATAKGAVMTFTRSMAKELGPKGIRVNSLCPGMISTTFHDTFTKDEARKNVAGATPLRREGSPDEVADVVAYLASDEASFLTGLNMDVNGGLLFS</sequence>
<dbReference type="RefSeq" id="WP_253966362.1">
    <property type="nucleotide sequence ID" value="NZ_JAMFTH010000001.1"/>
</dbReference>
<dbReference type="CDD" id="cd05233">
    <property type="entry name" value="SDR_c"/>
    <property type="match status" value="1"/>
</dbReference>
<proteinExistence type="inferred from homology"/>
<evidence type="ECO:0000256" key="1">
    <source>
        <dbReference type="ARBA" id="ARBA00006484"/>
    </source>
</evidence>
<dbReference type="AlphaFoldDB" id="A0A9X2I204"/>
<dbReference type="PRINTS" id="PR00080">
    <property type="entry name" value="SDRFAMILY"/>
</dbReference>
<evidence type="ECO:0000313" key="4">
    <source>
        <dbReference type="EMBL" id="MCP8898072.1"/>
    </source>
</evidence>
<gene>
    <name evidence="4" type="ORF">M6D89_02020</name>
</gene>
<evidence type="ECO:0000313" key="5">
    <source>
        <dbReference type="Proteomes" id="UP001139319"/>
    </source>
</evidence>
<dbReference type="GO" id="GO:0016614">
    <property type="term" value="F:oxidoreductase activity, acting on CH-OH group of donors"/>
    <property type="evidence" value="ECO:0007669"/>
    <property type="project" value="UniProtKB-ARBA"/>
</dbReference>
<accession>A0A9X2I204</accession>
<dbReference type="InterPro" id="IPR057326">
    <property type="entry name" value="KR_dom"/>
</dbReference>
<dbReference type="FunFam" id="3.40.50.720:FF:000084">
    <property type="entry name" value="Short-chain dehydrogenase reductase"/>
    <property type="match status" value="1"/>
</dbReference>
<reference evidence="4" key="2">
    <citation type="submission" date="2023-01" db="EMBL/GenBank/DDBJ databases">
        <title>Gilvimarinus xylanilyticus HB14 isolated from Caulerpa lentillifera aquaculture base in Hainan, China.</title>
        <authorList>
            <person name="Zhang Y.-J."/>
        </authorList>
    </citation>
    <scope>NUCLEOTIDE SEQUENCE</scope>
    <source>
        <strain evidence="4">HB14</strain>
    </source>
</reference>